<evidence type="ECO:0000256" key="4">
    <source>
        <dbReference type="ARBA" id="ARBA00022989"/>
    </source>
</evidence>
<evidence type="ECO:0000256" key="3">
    <source>
        <dbReference type="ARBA" id="ARBA00022692"/>
    </source>
</evidence>
<keyword evidence="4 7" id="KW-1133">Transmembrane helix</keyword>
<sequence length="601" mass="68281">MKSRNVFQKNFNVKTALAFLVLSFISIIIFSYSIYNASLSIIENEDINHIEDSLEQSSANISAYLEKMKSFSNIIAMHPDIKKALEKSDKKALESISSLVGLAKDSDIRIRSITVVSKEGFAITGGASMTMPLSENMMEEEWYKNALYSDRMPVLASTGHGVFTMDKEDWIISIAREIKGDNNEHLGVVLIDVSYKFIEDYLSKLNLGSGGYSAIISKQGDIIYYPDISIFEDNERSGELVNFVKEESIQPHTEKTVKKYIEFKNKKLYKTEITNSQWILYGFSSQDNIKLLKHNLFRSISVYALFTLFVSIIIGIFLSYYLTVPLRKLTLAMTRADKTWEHIKVPKGASYEVNTLSDEYNNLIDRIKILTKNISQKEEARRIFEIKVLQSQINPHFLYNTLDTILWLAELGENERVAQVSSNLGKMLRVSLNTEQTFVRLGTELEHTRSYLEIQKARYEDMLNYNIEDSAQTGILDLYVPKLIIQPIVENAIYHGIRKVGTGMINIDYKNENGILVINVSDNGAGFVIKNQENIYEDKTKHSSTIKPKLGGIGLKNVSQRIKLLCGDEYGLDIKSEPGKGTKVTVRIKYMADLQEAEALK</sequence>
<dbReference type="AlphaFoldDB" id="G5GIW7"/>
<dbReference type="Proteomes" id="UP000003011">
    <property type="component" value="Unassembled WGS sequence"/>
</dbReference>
<dbReference type="STRING" id="679200.HMPREF9333_01507"/>
<name>G5GIW7_9FIRM</name>
<dbReference type="SUPFAM" id="SSF55874">
    <property type="entry name" value="ATPase domain of HSP90 chaperone/DNA topoisomerase II/histidine kinase"/>
    <property type="match status" value="1"/>
</dbReference>
<dbReference type="InterPro" id="IPR051552">
    <property type="entry name" value="HptR"/>
</dbReference>
<feature type="domain" description="Cache" evidence="9">
    <location>
        <begin position="41"/>
        <end position="261"/>
    </location>
</feature>
<dbReference type="PATRIC" id="fig|679200.3.peg.1594"/>
<keyword evidence="5 7" id="KW-0472">Membrane</keyword>
<protein>
    <recommendedName>
        <fullName evidence="13">Histidine kinase</fullName>
    </recommendedName>
</protein>
<dbReference type="Pfam" id="PF02743">
    <property type="entry name" value="dCache_1"/>
    <property type="match status" value="1"/>
</dbReference>
<dbReference type="Gene3D" id="3.30.565.10">
    <property type="entry name" value="Histidine kinase-like ATPase, C-terminal domain"/>
    <property type="match status" value="1"/>
</dbReference>
<feature type="transmembrane region" description="Helical" evidence="7">
    <location>
        <begin position="12"/>
        <end position="35"/>
    </location>
</feature>
<dbReference type="Pfam" id="PF06580">
    <property type="entry name" value="His_kinase"/>
    <property type="match status" value="1"/>
</dbReference>
<dbReference type="InterPro" id="IPR036890">
    <property type="entry name" value="HATPase_C_sf"/>
</dbReference>
<evidence type="ECO:0008006" key="13">
    <source>
        <dbReference type="Google" id="ProtNLM"/>
    </source>
</evidence>
<evidence type="ECO:0000256" key="6">
    <source>
        <dbReference type="SAM" id="Coils"/>
    </source>
</evidence>
<evidence type="ECO:0000313" key="11">
    <source>
        <dbReference type="EMBL" id="EHI55371.1"/>
    </source>
</evidence>
<dbReference type="InterPro" id="IPR033479">
    <property type="entry name" value="dCache_1"/>
</dbReference>
<evidence type="ECO:0000256" key="7">
    <source>
        <dbReference type="SAM" id="Phobius"/>
    </source>
</evidence>
<feature type="domain" description="Signal transduction histidine kinase internal region" evidence="10">
    <location>
        <begin position="385"/>
        <end position="462"/>
    </location>
</feature>
<dbReference type="OrthoDB" id="9809348at2"/>
<dbReference type="EMBL" id="ACZL01000023">
    <property type="protein sequence ID" value="EHI55371.1"/>
    <property type="molecule type" value="Genomic_DNA"/>
</dbReference>
<evidence type="ECO:0000259" key="10">
    <source>
        <dbReference type="Pfam" id="PF06580"/>
    </source>
</evidence>
<dbReference type="GO" id="GO:0000155">
    <property type="term" value="F:phosphorelay sensor kinase activity"/>
    <property type="evidence" value="ECO:0007669"/>
    <property type="project" value="InterPro"/>
</dbReference>
<evidence type="ECO:0000259" key="8">
    <source>
        <dbReference type="Pfam" id="PF02518"/>
    </source>
</evidence>
<dbReference type="GO" id="GO:0005886">
    <property type="term" value="C:plasma membrane"/>
    <property type="evidence" value="ECO:0007669"/>
    <property type="project" value="UniProtKB-SubCell"/>
</dbReference>
<dbReference type="PANTHER" id="PTHR42713">
    <property type="entry name" value="HISTIDINE KINASE-RELATED"/>
    <property type="match status" value="1"/>
</dbReference>
<dbReference type="Gene3D" id="3.30.450.20">
    <property type="entry name" value="PAS domain"/>
    <property type="match status" value="2"/>
</dbReference>
<proteinExistence type="predicted"/>
<evidence type="ECO:0000256" key="2">
    <source>
        <dbReference type="ARBA" id="ARBA00022475"/>
    </source>
</evidence>
<evidence type="ECO:0000313" key="12">
    <source>
        <dbReference type="Proteomes" id="UP000003011"/>
    </source>
</evidence>
<feature type="transmembrane region" description="Helical" evidence="7">
    <location>
        <begin position="300"/>
        <end position="323"/>
    </location>
</feature>
<gene>
    <name evidence="11" type="ORF">HMPREF9333_01507</name>
</gene>
<dbReference type="InterPro" id="IPR003594">
    <property type="entry name" value="HATPase_dom"/>
</dbReference>
<dbReference type="PANTHER" id="PTHR42713:SF2">
    <property type="entry name" value="TWO-COMPONENT SENSOR KINASE YESM"/>
    <property type="match status" value="1"/>
</dbReference>
<feature type="domain" description="Histidine kinase/HSP90-like ATPase" evidence="8">
    <location>
        <begin position="483"/>
        <end position="589"/>
    </location>
</feature>
<feature type="coiled-coil region" evidence="6">
    <location>
        <begin position="353"/>
        <end position="380"/>
    </location>
</feature>
<keyword evidence="6" id="KW-0175">Coiled coil</keyword>
<dbReference type="CDD" id="cd18773">
    <property type="entry name" value="PDC1_HK_sensor"/>
    <property type="match status" value="1"/>
</dbReference>
<keyword evidence="2" id="KW-1003">Cell membrane</keyword>
<evidence type="ECO:0000259" key="9">
    <source>
        <dbReference type="Pfam" id="PF02743"/>
    </source>
</evidence>
<dbReference type="RefSeq" id="WP_005541190.1">
    <property type="nucleotide sequence ID" value="NZ_JH378833.1"/>
</dbReference>
<dbReference type="eggNOG" id="COG2972">
    <property type="taxonomic scope" value="Bacteria"/>
</dbReference>
<dbReference type="Gene3D" id="6.10.340.10">
    <property type="match status" value="1"/>
</dbReference>
<keyword evidence="12" id="KW-1185">Reference proteome</keyword>
<evidence type="ECO:0000256" key="1">
    <source>
        <dbReference type="ARBA" id="ARBA00004651"/>
    </source>
</evidence>
<comment type="caution">
    <text evidence="11">The sequence shown here is derived from an EMBL/GenBank/DDBJ whole genome shotgun (WGS) entry which is preliminary data.</text>
</comment>
<evidence type="ECO:0000256" key="5">
    <source>
        <dbReference type="ARBA" id="ARBA00023136"/>
    </source>
</evidence>
<keyword evidence="3 7" id="KW-0812">Transmembrane</keyword>
<organism evidence="11 12">
    <name type="scientific">Johnsonella ignava ATCC 51276</name>
    <dbReference type="NCBI Taxonomy" id="679200"/>
    <lineage>
        <taxon>Bacteria</taxon>
        <taxon>Bacillati</taxon>
        <taxon>Bacillota</taxon>
        <taxon>Clostridia</taxon>
        <taxon>Lachnospirales</taxon>
        <taxon>Lachnospiraceae</taxon>
        <taxon>Johnsonella</taxon>
    </lineage>
</organism>
<dbReference type="HOGENOM" id="CLU_020473_6_1_9"/>
<reference evidence="11 12" key="1">
    <citation type="submission" date="2011-08" db="EMBL/GenBank/DDBJ databases">
        <title>The Genome Sequence of Johnsonella ignava ATCC 51276.</title>
        <authorList>
            <consortium name="The Broad Institute Genome Sequencing Platform"/>
            <person name="Earl A."/>
            <person name="Ward D."/>
            <person name="Feldgarden M."/>
            <person name="Gevers D."/>
            <person name="Izard J."/>
            <person name="Blanton J.M."/>
            <person name="Baranova O.V."/>
            <person name="Dewhirst F.E."/>
            <person name="Young S.K."/>
            <person name="Zeng Q."/>
            <person name="Gargeya S."/>
            <person name="Fitzgerald M."/>
            <person name="Haas B."/>
            <person name="Abouelleil A."/>
            <person name="Alvarado L."/>
            <person name="Arachchi H.M."/>
            <person name="Berlin A."/>
            <person name="Brown A."/>
            <person name="Chapman S.B."/>
            <person name="Chen Z."/>
            <person name="Dunbar C."/>
            <person name="Freedman E."/>
            <person name="Gearin G."/>
            <person name="Gellesch M."/>
            <person name="Goldberg J."/>
            <person name="Griggs A."/>
            <person name="Gujja S."/>
            <person name="Heiman D."/>
            <person name="Howarth C."/>
            <person name="Larson L."/>
            <person name="Lui A."/>
            <person name="MacDonald P.J.P."/>
            <person name="Montmayeur A."/>
            <person name="Murphy C."/>
            <person name="Neiman D."/>
            <person name="Pearson M."/>
            <person name="Priest M."/>
            <person name="Roberts A."/>
            <person name="Saif S."/>
            <person name="Shea T."/>
            <person name="Shenoy N."/>
            <person name="Sisk P."/>
            <person name="Stolte C."/>
            <person name="Sykes S."/>
            <person name="Wortman J."/>
            <person name="Nusbaum C."/>
            <person name="Birren B."/>
        </authorList>
    </citation>
    <scope>NUCLEOTIDE SEQUENCE [LARGE SCALE GENOMIC DNA]</scope>
    <source>
        <strain evidence="11 12">ATCC 51276</strain>
    </source>
</reference>
<comment type="subcellular location">
    <subcellularLocation>
        <location evidence="1">Cell membrane</location>
        <topology evidence="1">Multi-pass membrane protein</topology>
    </subcellularLocation>
</comment>
<dbReference type="Pfam" id="PF02518">
    <property type="entry name" value="HATPase_c"/>
    <property type="match status" value="1"/>
</dbReference>
<accession>G5GIW7</accession>
<dbReference type="InterPro" id="IPR010559">
    <property type="entry name" value="Sig_transdc_His_kin_internal"/>
</dbReference>